<dbReference type="PANTHER" id="PTHR14239">
    <property type="entry name" value="DUDULIN-RELATED"/>
    <property type="match status" value="1"/>
</dbReference>
<dbReference type="Gene3D" id="3.40.50.720">
    <property type="entry name" value="NAD(P)-binding Rossmann-like Domain"/>
    <property type="match status" value="1"/>
</dbReference>
<evidence type="ECO:0000259" key="3">
    <source>
        <dbReference type="Pfam" id="PF03807"/>
    </source>
</evidence>
<evidence type="ECO:0000256" key="1">
    <source>
        <dbReference type="ARBA" id="ARBA00023002"/>
    </source>
</evidence>
<keyword evidence="2" id="KW-0472">Membrane</keyword>
<dbReference type="Bgee" id="ENSOANG00000001400">
    <property type="expression patterns" value="Expressed in ovary and 8 other cell types or tissues"/>
</dbReference>
<dbReference type="GeneTree" id="ENSGT00390000008042"/>
<dbReference type="InterPro" id="IPR028939">
    <property type="entry name" value="P5C_Rdtase_cat_N"/>
</dbReference>
<dbReference type="Pfam" id="PF03807">
    <property type="entry name" value="F420_oxidored"/>
    <property type="match status" value="1"/>
</dbReference>
<dbReference type="Proteomes" id="UP000002279">
    <property type="component" value="Unplaced"/>
</dbReference>
<evidence type="ECO:0000256" key="2">
    <source>
        <dbReference type="SAM" id="Phobius"/>
    </source>
</evidence>
<keyword evidence="5" id="KW-1185">Reference proteome</keyword>
<dbReference type="InterPro" id="IPR051267">
    <property type="entry name" value="STEAP_metalloreductase"/>
</dbReference>
<dbReference type="Ensembl" id="ENSOANT00000068988.1">
    <property type="protein sequence ID" value="ENSOANP00000040438.1"/>
    <property type="gene ID" value="ENSOANG00000001400.4"/>
</dbReference>
<evidence type="ECO:0000313" key="4">
    <source>
        <dbReference type="Ensembl" id="ENSOANP00000040438.1"/>
    </source>
</evidence>
<reference evidence="4" key="1">
    <citation type="submission" date="2025-08" db="UniProtKB">
        <authorList>
            <consortium name="Ensembl"/>
        </authorList>
    </citation>
    <scope>IDENTIFICATION</scope>
    <source>
        <strain evidence="4">Glennie</strain>
    </source>
</reference>
<gene>
    <name evidence="4" type="primary">STEAP4</name>
</gene>
<dbReference type="AlphaFoldDB" id="A0A6I8NGT7"/>
<sequence length="293" mass="32752">MEEIAIPLTMPLQDKYETVCVFGTGDFGRSLGYKMLQCGYPVVFGSRKPQESSLVPKGAEVLCYREAVQRADVIIMAIHRQHYDFLAELADDLRGKVLVDVSNNLRINQYPQSNAEHLAQLVPGSKIVKAFNTVSAWALQSGTLDASRQAVANRTDPFIIPSGWLSDSYVALGILGFFLFVLLGITSLPSVSNTVNWREFRFIQSKLGYLTLILCTAHTLVYGGRRFLSPSILRWCLPSAYVLSLILPCVVLVIKFVLVMPCLDRPLTKIRQGWERNSKTAKKAQYENGRADM</sequence>
<keyword evidence="2" id="KW-1133">Transmembrane helix</keyword>
<evidence type="ECO:0000313" key="5">
    <source>
        <dbReference type="Proteomes" id="UP000002279"/>
    </source>
</evidence>
<feature type="transmembrane region" description="Helical" evidence="2">
    <location>
        <begin position="209"/>
        <end position="228"/>
    </location>
</feature>
<dbReference type="InterPro" id="IPR036291">
    <property type="entry name" value="NAD(P)-bd_dom_sf"/>
</dbReference>
<organism evidence="4 5">
    <name type="scientific">Ornithorhynchus anatinus</name>
    <name type="common">Duckbill platypus</name>
    <dbReference type="NCBI Taxonomy" id="9258"/>
    <lineage>
        <taxon>Eukaryota</taxon>
        <taxon>Metazoa</taxon>
        <taxon>Chordata</taxon>
        <taxon>Craniata</taxon>
        <taxon>Vertebrata</taxon>
        <taxon>Euteleostomi</taxon>
        <taxon>Mammalia</taxon>
        <taxon>Monotremata</taxon>
        <taxon>Ornithorhynchidae</taxon>
        <taxon>Ornithorhynchus</taxon>
    </lineage>
</organism>
<dbReference type="GO" id="GO:0016491">
    <property type="term" value="F:oxidoreductase activity"/>
    <property type="evidence" value="ECO:0007669"/>
    <property type="project" value="UniProtKB-KW"/>
</dbReference>
<name>A0A6I8NGT7_ORNAN</name>
<reference evidence="4" key="2">
    <citation type="submission" date="2025-09" db="UniProtKB">
        <authorList>
            <consortium name="Ensembl"/>
        </authorList>
    </citation>
    <scope>IDENTIFICATION</scope>
    <source>
        <strain evidence="4">Glennie</strain>
    </source>
</reference>
<keyword evidence="1" id="KW-0560">Oxidoreductase</keyword>
<feature type="transmembrane region" description="Helical" evidence="2">
    <location>
        <begin position="240"/>
        <end position="263"/>
    </location>
</feature>
<keyword evidence="2" id="KW-0812">Transmembrane</keyword>
<feature type="domain" description="Pyrroline-5-carboxylate reductase catalytic N-terminal" evidence="3">
    <location>
        <begin position="18"/>
        <end position="104"/>
    </location>
</feature>
<accession>A0A6I8NGT7</accession>
<dbReference type="SUPFAM" id="SSF51735">
    <property type="entry name" value="NAD(P)-binding Rossmann-fold domains"/>
    <property type="match status" value="1"/>
</dbReference>
<feature type="transmembrane region" description="Helical" evidence="2">
    <location>
        <begin position="169"/>
        <end position="188"/>
    </location>
</feature>
<protein>
    <submittedName>
        <fullName evidence="4">STEAP4 metalloreductase</fullName>
    </submittedName>
</protein>
<dbReference type="PANTHER" id="PTHR14239:SF5">
    <property type="entry name" value="METALLOREDUCTASE STEAP4"/>
    <property type="match status" value="1"/>
</dbReference>
<proteinExistence type="predicted"/>